<evidence type="ECO:0000313" key="1">
    <source>
        <dbReference type="EMBL" id="NKY53944.1"/>
    </source>
</evidence>
<dbReference type="Proteomes" id="UP000565711">
    <property type="component" value="Unassembled WGS sequence"/>
</dbReference>
<evidence type="ECO:0008006" key="3">
    <source>
        <dbReference type="Google" id="ProtNLM"/>
    </source>
</evidence>
<protein>
    <recommendedName>
        <fullName evidence="3">Rv3651-like N-terminal domain-containing protein</fullName>
    </recommendedName>
</protein>
<dbReference type="EMBL" id="JAAXOP010000022">
    <property type="protein sequence ID" value="NKY53944.1"/>
    <property type="molecule type" value="Genomic_DNA"/>
</dbReference>
<sequence length="317" mass="34883">MALPGEWIGIDIIGTQLGGEVFVHSFAGERVARPLQRVRQKLGYDHKGEQVVSAVVSAKLEGRELPAIPGLHVETHQIDGSDGTPIGLICWIASTPPTKERPTYNGWVLDMTAMTTRTSGDDPSLIGDGREADEERHVQYLFTYLCPEDAWSMCGGYYDALTGDDGLLIDSYWSLNPPEAHQWTHMWSSCRLRVSEADQRTLYGLTMVLKERKDFQTNIATLVRFTQATMLLVEKKNRIPLTTVGRMAPLGESRVAQILDQVDLDHLGSPDSSEGADQPVTIDGQPFTATKFALHSAQDKHGDPVAIILLTEETAAA</sequence>
<keyword evidence="2" id="KW-1185">Reference proteome</keyword>
<reference evidence="1 2" key="1">
    <citation type="submission" date="2020-04" db="EMBL/GenBank/DDBJ databases">
        <title>MicrobeNet Type strains.</title>
        <authorList>
            <person name="Nicholson A.C."/>
        </authorList>
    </citation>
    <scope>NUCLEOTIDE SEQUENCE [LARGE SCALE GENOMIC DNA]</scope>
    <source>
        <strain evidence="1 2">JCM 12354</strain>
    </source>
</reference>
<organism evidence="1 2">
    <name type="scientific">Nocardia vermiculata</name>
    <dbReference type="NCBI Taxonomy" id="257274"/>
    <lineage>
        <taxon>Bacteria</taxon>
        <taxon>Bacillati</taxon>
        <taxon>Actinomycetota</taxon>
        <taxon>Actinomycetes</taxon>
        <taxon>Mycobacteriales</taxon>
        <taxon>Nocardiaceae</taxon>
        <taxon>Nocardia</taxon>
    </lineage>
</organism>
<proteinExistence type="predicted"/>
<dbReference type="RefSeq" id="WP_067879392.1">
    <property type="nucleotide sequence ID" value="NZ_JAAXOP010000022.1"/>
</dbReference>
<name>A0A846Y813_9NOCA</name>
<gene>
    <name evidence="1" type="ORF">HGA08_27495</name>
</gene>
<accession>A0A846Y813</accession>
<evidence type="ECO:0000313" key="2">
    <source>
        <dbReference type="Proteomes" id="UP000565711"/>
    </source>
</evidence>
<dbReference type="AlphaFoldDB" id="A0A846Y813"/>
<comment type="caution">
    <text evidence="1">The sequence shown here is derived from an EMBL/GenBank/DDBJ whole genome shotgun (WGS) entry which is preliminary data.</text>
</comment>